<evidence type="ECO:0000313" key="3">
    <source>
        <dbReference type="Ensembl" id="ENSSFOP00015008875.1"/>
    </source>
</evidence>
<feature type="chain" id="PRO_5034315195" evidence="2">
    <location>
        <begin position="17"/>
        <end position="127"/>
    </location>
</feature>
<feature type="signal peptide" evidence="2">
    <location>
        <begin position="1"/>
        <end position="16"/>
    </location>
</feature>
<dbReference type="Ensembl" id="ENSSFOT00015009000.2">
    <property type="protein sequence ID" value="ENSSFOP00015008875.1"/>
    <property type="gene ID" value="ENSSFOG00015005786.2"/>
</dbReference>
<dbReference type="AlphaFoldDB" id="A0A8C9RAF1"/>
<dbReference type="Proteomes" id="UP000694397">
    <property type="component" value="Chromosome 13"/>
</dbReference>
<evidence type="ECO:0000256" key="2">
    <source>
        <dbReference type="SAM" id="SignalP"/>
    </source>
</evidence>
<dbReference type="OrthoDB" id="9041662at2759"/>
<keyword evidence="2" id="KW-0732">Signal</keyword>
<feature type="compositionally biased region" description="Basic and acidic residues" evidence="1">
    <location>
        <begin position="118"/>
        <end position="127"/>
    </location>
</feature>
<sequence>MLTWVLFYMLAVFCSARRSQTFPLYSESSLVPPADLIQKLIADEEGEQAHFGDGRRARDSYPFELQQSTSTDTLTKGAETVDDLKTAVLKLAAVDSLRSHGLLQPDRSLPKTNKRGKTREVRIKPRY</sequence>
<name>A0A8C9RAF1_SCLFO</name>
<dbReference type="GeneTree" id="ENSGT00670000099471"/>
<feature type="region of interest" description="Disordered" evidence="1">
    <location>
        <begin position="102"/>
        <end position="127"/>
    </location>
</feature>
<protein>
    <submittedName>
        <fullName evidence="3">Urotensin-related peptide 1</fullName>
    </submittedName>
</protein>
<organism evidence="3 4">
    <name type="scientific">Scleropages formosus</name>
    <name type="common">Asian bonytongue</name>
    <name type="synonym">Osteoglossum formosum</name>
    <dbReference type="NCBI Taxonomy" id="113540"/>
    <lineage>
        <taxon>Eukaryota</taxon>
        <taxon>Metazoa</taxon>
        <taxon>Chordata</taxon>
        <taxon>Craniata</taxon>
        <taxon>Vertebrata</taxon>
        <taxon>Euteleostomi</taxon>
        <taxon>Actinopterygii</taxon>
        <taxon>Neopterygii</taxon>
        <taxon>Teleostei</taxon>
        <taxon>Osteoglossocephala</taxon>
        <taxon>Osteoglossomorpha</taxon>
        <taxon>Osteoglossiformes</taxon>
        <taxon>Osteoglossidae</taxon>
        <taxon>Scleropages</taxon>
    </lineage>
</organism>
<reference evidence="3" key="3">
    <citation type="submission" date="2025-09" db="UniProtKB">
        <authorList>
            <consortium name="Ensembl"/>
        </authorList>
    </citation>
    <scope>IDENTIFICATION</scope>
</reference>
<accession>A0A8C9RAF1</accession>
<reference evidence="3 4" key="1">
    <citation type="submission" date="2019-04" db="EMBL/GenBank/DDBJ databases">
        <authorList>
            <consortium name="Wellcome Sanger Institute Data Sharing"/>
        </authorList>
    </citation>
    <scope>NUCLEOTIDE SEQUENCE [LARGE SCALE GENOMIC DNA]</scope>
</reference>
<evidence type="ECO:0000313" key="4">
    <source>
        <dbReference type="Proteomes" id="UP000694397"/>
    </source>
</evidence>
<reference evidence="3" key="2">
    <citation type="submission" date="2025-08" db="UniProtKB">
        <authorList>
            <consortium name="Ensembl"/>
        </authorList>
    </citation>
    <scope>IDENTIFICATION</scope>
</reference>
<proteinExistence type="predicted"/>
<keyword evidence="4" id="KW-1185">Reference proteome</keyword>
<evidence type="ECO:0000256" key="1">
    <source>
        <dbReference type="SAM" id="MobiDB-lite"/>
    </source>
</evidence>